<evidence type="ECO:0000313" key="1">
    <source>
        <dbReference type="EMBL" id="PJA45526.1"/>
    </source>
</evidence>
<proteinExistence type="predicted"/>
<dbReference type="InterPro" id="IPR036653">
    <property type="entry name" value="CinA-like_C"/>
</dbReference>
<dbReference type="Proteomes" id="UP000229385">
    <property type="component" value="Unassembled WGS sequence"/>
</dbReference>
<gene>
    <name evidence="1" type="ORF">CO174_02750</name>
</gene>
<evidence type="ECO:0000313" key="2">
    <source>
        <dbReference type="Proteomes" id="UP000229385"/>
    </source>
</evidence>
<accession>A0A2M7XCU5</accession>
<name>A0A2M7XCU5_9BACT</name>
<protein>
    <submittedName>
        <fullName evidence="1">Uncharacterized protein</fullName>
    </submittedName>
</protein>
<dbReference type="AlphaFoldDB" id="A0A2M7XCU5"/>
<dbReference type="EMBL" id="PFWU01000031">
    <property type="protein sequence ID" value="PJA45526.1"/>
    <property type="molecule type" value="Genomic_DNA"/>
</dbReference>
<sequence length="448" mass="50469">MRPADYAELIRSRATHCDSECRGLYVRILRGRTPEDFVAMSDDPDRKVVMFVGGADSGSLVGLTSYEMLNRLGYTEDYIADLLESGQRFKLLVFKSNRNTFPTIWGTLPDVVGRIYSTRVGDMVARCLTELRDLTFTQIEQRAGFSFAEVNKLGKDDPRFMTVDRLLMSEGRVEHVRAFLYFSLHLKELFSGDGYTYTPDGRRGMKEYFALNKPVTELKDAVLVDLEVCVPVIKRMQREISKLHALPRMVYILQTGAAGQLVRDLWQTPGSSATILGHRFCYAQEDLLDAVEVPGRVIEITSWCSEATGRIMASTAYRKARLFADQRGKGSEPVVGLGITSVVCGKEELPDGKIECANLAIMTERGVNCIFLKLRSAGSDATPKQRMAHRVRQGELIDLVALNLILWAFDGVEQVPLDPEWLLFMESEQFVRQPNGDVIIHFDIRRSS</sequence>
<comment type="caution">
    <text evidence="1">The sequence shown here is derived from an EMBL/GenBank/DDBJ whole genome shotgun (WGS) entry which is preliminary data.</text>
</comment>
<organism evidence="1 2">
    <name type="scientific">Candidatus Uhrbacteria bacterium CG_4_9_14_3_um_filter_50_9</name>
    <dbReference type="NCBI Taxonomy" id="1975035"/>
    <lineage>
        <taxon>Bacteria</taxon>
        <taxon>Candidatus Uhriibacteriota</taxon>
    </lineage>
</organism>
<dbReference type="SUPFAM" id="SSF142433">
    <property type="entry name" value="CinA-like"/>
    <property type="match status" value="1"/>
</dbReference>
<reference evidence="2" key="1">
    <citation type="submission" date="2017-09" db="EMBL/GenBank/DDBJ databases">
        <title>Depth-based differentiation of microbial function through sediment-hosted aquifers and enrichment of novel symbionts in the deep terrestrial subsurface.</title>
        <authorList>
            <person name="Probst A.J."/>
            <person name="Ladd B."/>
            <person name="Jarett J.K."/>
            <person name="Geller-Mcgrath D.E."/>
            <person name="Sieber C.M.K."/>
            <person name="Emerson J.B."/>
            <person name="Anantharaman K."/>
            <person name="Thomas B.C."/>
            <person name="Malmstrom R."/>
            <person name="Stieglmeier M."/>
            <person name="Klingl A."/>
            <person name="Woyke T."/>
            <person name="Ryan C.M."/>
            <person name="Banfield J.F."/>
        </authorList>
    </citation>
    <scope>NUCLEOTIDE SEQUENCE [LARGE SCALE GENOMIC DNA]</scope>
</reference>